<comment type="caution">
    <text evidence="1">The sequence shown here is derived from an EMBL/GenBank/DDBJ whole genome shotgun (WGS) entry which is preliminary data.</text>
</comment>
<organism evidence="1 2">
    <name type="scientific">Pontixanthobacter aquaemixtae</name>
    <dbReference type="NCBI Taxonomy" id="1958940"/>
    <lineage>
        <taxon>Bacteria</taxon>
        <taxon>Pseudomonadati</taxon>
        <taxon>Pseudomonadota</taxon>
        <taxon>Alphaproteobacteria</taxon>
        <taxon>Sphingomonadales</taxon>
        <taxon>Erythrobacteraceae</taxon>
        <taxon>Pontixanthobacter</taxon>
    </lineage>
</organism>
<keyword evidence="2" id="KW-1185">Reference proteome</keyword>
<name>A0A844ZZE8_9SPHN</name>
<sequence length="181" mass="19391">MRNTIILVSSAIALSACKPAATDDYVDRAQRVEAGEFASAPIESPDTEGAVWVDSDRPDRLIYGKPGATPLFALACETVEGQRMVHLTRFAIADPQATALIALVGNGHAAHLPIKAEWNERVWLWEGYYFAQSPALEVLTGPRRVEATLPGAGSVILNASQRPAELIEACRQSPADTAGPK</sequence>
<protein>
    <recommendedName>
        <fullName evidence="3">Lipoprotein</fullName>
    </recommendedName>
</protein>
<gene>
    <name evidence="1" type="ORF">GRI41_08255</name>
</gene>
<dbReference type="EMBL" id="WTYX01000001">
    <property type="protein sequence ID" value="MXO90809.1"/>
    <property type="molecule type" value="Genomic_DNA"/>
</dbReference>
<dbReference type="OrthoDB" id="7391054at2"/>
<dbReference type="AlphaFoldDB" id="A0A844ZZE8"/>
<evidence type="ECO:0000313" key="2">
    <source>
        <dbReference type="Proteomes" id="UP000442714"/>
    </source>
</evidence>
<evidence type="ECO:0008006" key="3">
    <source>
        <dbReference type="Google" id="ProtNLM"/>
    </source>
</evidence>
<evidence type="ECO:0000313" key="1">
    <source>
        <dbReference type="EMBL" id="MXO90809.1"/>
    </source>
</evidence>
<dbReference type="PROSITE" id="PS51257">
    <property type="entry name" value="PROKAR_LIPOPROTEIN"/>
    <property type="match status" value="1"/>
</dbReference>
<dbReference type="RefSeq" id="WP_160604358.1">
    <property type="nucleotide sequence ID" value="NZ_WTYX01000001.1"/>
</dbReference>
<accession>A0A844ZZE8</accession>
<reference evidence="1 2" key="1">
    <citation type="submission" date="2019-12" db="EMBL/GenBank/DDBJ databases">
        <title>Genomic-based taxomic classification of the family Erythrobacteraceae.</title>
        <authorList>
            <person name="Xu L."/>
        </authorList>
    </citation>
    <scope>NUCLEOTIDE SEQUENCE [LARGE SCALE GENOMIC DNA]</scope>
    <source>
        <strain evidence="1 2">KCTC 52763</strain>
    </source>
</reference>
<proteinExistence type="predicted"/>
<dbReference type="Proteomes" id="UP000442714">
    <property type="component" value="Unassembled WGS sequence"/>
</dbReference>